<protein>
    <submittedName>
        <fullName evidence="1">Uncharacterized protein</fullName>
    </submittedName>
</protein>
<dbReference type="Proteomes" id="UP000013909">
    <property type="component" value="Unassembled WGS sequence"/>
</dbReference>
<proteinExistence type="predicted"/>
<name>R7ZXU3_9BACT</name>
<dbReference type="AlphaFoldDB" id="R7ZXU3"/>
<evidence type="ECO:0000313" key="2">
    <source>
        <dbReference type="Proteomes" id="UP000013909"/>
    </source>
</evidence>
<dbReference type="STRING" id="1232681.ADIS_0711"/>
<gene>
    <name evidence="1" type="ORF">ADIS_0711</name>
</gene>
<reference evidence="1 2" key="1">
    <citation type="submission" date="2013-02" db="EMBL/GenBank/DDBJ databases">
        <title>A novel strain isolated from Lonar lake, Maharashtra, India.</title>
        <authorList>
            <person name="Singh A."/>
        </authorList>
    </citation>
    <scope>NUCLEOTIDE SEQUENCE [LARGE SCALE GENOMIC DNA]</scope>
    <source>
        <strain evidence="1 2">AK24</strain>
    </source>
</reference>
<evidence type="ECO:0000313" key="1">
    <source>
        <dbReference type="EMBL" id="EON78814.1"/>
    </source>
</evidence>
<organism evidence="1 2">
    <name type="scientific">Lunatimonas lonarensis</name>
    <dbReference type="NCBI Taxonomy" id="1232681"/>
    <lineage>
        <taxon>Bacteria</taxon>
        <taxon>Pseudomonadati</taxon>
        <taxon>Bacteroidota</taxon>
        <taxon>Cytophagia</taxon>
        <taxon>Cytophagales</taxon>
        <taxon>Cyclobacteriaceae</taxon>
    </lineage>
</organism>
<keyword evidence="2" id="KW-1185">Reference proteome</keyword>
<dbReference type="EMBL" id="AQHR01000022">
    <property type="protein sequence ID" value="EON78814.1"/>
    <property type="molecule type" value="Genomic_DNA"/>
</dbReference>
<sequence length="38" mass="4296">MLYGHVNVAIGKSLALNQQAHAYKMAIHYKSIQNLQKL</sequence>
<comment type="caution">
    <text evidence="1">The sequence shown here is derived from an EMBL/GenBank/DDBJ whole genome shotgun (WGS) entry which is preliminary data.</text>
</comment>
<accession>R7ZXU3</accession>